<comment type="caution">
    <text evidence="2">The sequence shown here is derived from an EMBL/GenBank/DDBJ whole genome shotgun (WGS) entry which is preliminary data.</text>
</comment>
<dbReference type="RefSeq" id="WP_345688903.1">
    <property type="nucleotide sequence ID" value="NZ_BAABIT010000001.1"/>
</dbReference>
<evidence type="ECO:0000259" key="1">
    <source>
        <dbReference type="Pfam" id="PF20680"/>
    </source>
</evidence>
<feature type="domain" description="DUF6817" evidence="1">
    <location>
        <begin position="13"/>
        <end position="97"/>
    </location>
</feature>
<evidence type="ECO:0000313" key="2">
    <source>
        <dbReference type="EMBL" id="MFC5023560.1"/>
    </source>
</evidence>
<dbReference type="EMBL" id="JBHSJD010000009">
    <property type="protein sequence ID" value="MFC5023560.1"/>
    <property type="molecule type" value="Genomic_DNA"/>
</dbReference>
<proteinExistence type="predicted"/>
<dbReference type="Proteomes" id="UP001595829">
    <property type="component" value="Unassembled WGS sequence"/>
</dbReference>
<keyword evidence="3" id="KW-1185">Reference proteome</keyword>
<dbReference type="InterPro" id="IPR049202">
    <property type="entry name" value="DUF6817"/>
</dbReference>
<organism evidence="2 3">
    <name type="scientific">Streptomyces coeruleoprunus</name>
    <dbReference type="NCBI Taxonomy" id="285563"/>
    <lineage>
        <taxon>Bacteria</taxon>
        <taxon>Bacillati</taxon>
        <taxon>Actinomycetota</taxon>
        <taxon>Actinomycetes</taxon>
        <taxon>Kitasatosporales</taxon>
        <taxon>Streptomycetaceae</taxon>
        <taxon>Streptomyces</taxon>
    </lineage>
</organism>
<accession>A0ABV9XHC8</accession>
<dbReference type="Pfam" id="PF20680">
    <property type="entry name" value="DUF6817"/>
    <property type="match status" value="1"/>
</dbReference>
<reference evidence="3" key="1">
    <citation type="journal article" date="2019" name="Int. J. Syst. Evol. Microbiol.">
        <title>The Global Catalogue of Microorganisms (GCM) 10K type strain sequencing project: providing services to taxonomists for standard genome sequencing and annotation.</title>
        <authorList>
            <consortium name="The Broad Institute Genomics Platform"/>
            <consortium name="The Broad Institute Genome Sequencing Center for Infectious Disease"/>
            <person name="Wu L."/>
            <person name="Ma J."/>
        </authorList>
    </citation>
    <scope>NUCLEOTIDE SEQUENCE [LARGE SCALE GENOMIC DNA]</scope>
    <source>
        <strain evidence="3">CGMCC 4.1648</strain>
    </source>
</reference>
<gene>
    <name evidence="2" type="ORF">ACFPM3_15590</name>
</gene>
<name>A0ABV9XHC8_9ACTN</name>
<protein>
    <submittedName>
        <fullName evidence="2">DUF6817 domain-containing protein</fullName>
    </submittedName>
</protein>
<sequence>MGHGTAEEAAIALLRACGAEGREHPGGTLLAHLLRVRDRLAAWGARPELRLAGLCHAFYGTDGFAVSLLPLERRAELRAAIGEEAEALVYLYASCDREATYPALHLPDGPYRDRFTGETFTPTTRQRRGVAELTAANELDIATASPEFHTRWAPDLLTLFTRLRPLLTDAAWEEVRGVLGRPHGHGPAVRVSSR</sequence>
<evidence type="ECO:0000313" key="3">
    <source>
        <dbReference type="Proteomes" id="UP001595829"/>
    </source>
</evidence>